<dbReference type="AlphaFoldDB" id="A0A518DEG6"/>
<dbReference type="Proteomes" id="UP000317429">
    <property type="component" value="Chromosome"/>
</dbReference>
<dbReference type="RefSeq" id="WP_231953928.1">
    <property type="nucleotide sequence ID" value="NZ_CP036291.1"/>
</dbReference>
<dbReference type="InterPro" id="IPR011447">
    <property type="entry name" value="DUF1552"/>
</dbReference>
<protein>
    <recommendedName>
        <fullName evidence="3">DUF1552 domain-containing protein</fullName>
    </recommendedName>
</protein>
<sequence length="460" mass="50113">MNPNAPTPFAMTPSQDRRRFLRDLGVGAAALPFLYGLPSARAGAPGPAAARKRLVVVFTPNGTLPDEFWPDRFGLDKAGRPHPLQVKPMLAALEPLRDQLLFLKGVNNEIRGDGDGHMRGMSCLLTATHLNPGNIQGGSDKPAGWASGISIDQEMARFFQSQDAGRTRFASLELGVAVPNRADPWTRMCYAGDDRPVAPLDDPHQVFDKLYRGAADRRRIAGVLDHVQEDLRRVAPRLSPEDRALLEEHMQQVSQLERDIAAASVETELAHPEPEIDPEIELVNDNTPAISRMQIELIVSALANGMTRVASLQFMRSVGQARMRWLGIEDGHHGLSHEPDSDKAAYDKLKRINSWFAGEVAHLAKRLAETPEPGGAGGNMLDNTQIVWVNELGKGNSHTLNNIPFLLVGGGAGFQRGRALDMKGVPHNRLWMALAHGLGHTGLKSFGAEKYCADGPLVLG</sequence>
<evidence type="ECO:0008006" key="3">
    <source>
        <dbReference type="Google" id="ProtNLM"/>
    </source>
</evidence>
<proteinExistence type="predicted"/>
<reference evidence="1 2" key="1">
    <citation type="submission" date="2019-02" db="EMBL/GenBank/DDBJ databases">
        <title>Deep-cultivation of Planctomycetes and their phenomic and genomic characterization uncovers novel biology.</title>
        <authorList>
            <person name="Wiegand S."/>
            <person name="Jogler M."/>
            <person name="Boedeker C."/>
            <person name="Pinto D."/>
            <person name="Vollmers J."/>
            <person name="Rivas-Marin E."/>
            <person name="Kohn T."/>
            <person name="Peeters S.H."/>
            <person name="Heuer A."/>
            <person name="Rast P."/>
            <person name="Oberbeckmann S."/>
            <person name="Bunk B."/>
            <person name="Jeske O."/>
            <person name="Meyerdierks A."/>
            <person name="Storesund J.E."/>
            <person name="Kallscheuer N."/>
            <person name="Luecker S."/>
            <person name="Lage O.M."/>
            <person name="Pohl T."/>
            <person name="Merkel B.J."/>
            <person name="Hornburger P."/>
            <person name="Mueller R.-W."/>
            <person name="Bruemmer F."/>
            <person name="Labrenz M."/>
            <person name="Spormann A.M."/>
            <person name="Op den Camp H."/>
            <person name="Overmann J."/>
            <person name="Amann R."/>
            <person name="Jetten M.S.M."/>
            <person name="Mascher T."/>
            <person name="Medema M.H."/>
            <person name="Devos D.P."/>
            <person name="Kaster A.-K."/>
            <person name="Ovreas L."/>
            <person name="Rohde M."/>
            <person name="Galperin M.Y."/>
            <person name="Jogler C."/>
        </authorList>
    </citation>
    <scope>NUCLEOTIDE SEQUENCE [LARGE SCALE GENOMIC DNA]</scope>
    <source>
        <strain evidence="1 2">Pla175</strain>
    </source>
</reference>
<dbReference type="PROSITE" id="PS51318">
    <property type="entry name" value="TAT"/>
    <property type="match status" value="1"/>
</dbReference>
<gene>
    <name evidence="1" type="ORF">Pla175_32520</name>
</gene>
<dbReference type="Pfam" id="PF07586">
    <property type="entry name" value="HXXSHH"/>
    <property type="match status" value="1"/>
</dbReference>
<dbReference type="EMBL" id="CP036291">
    <property type="protein sequence ID" value="QDU89856.1"/>
    <property type="molecule type" value="Genomic_DNA"/>
</dbReference>
<dbReference type="KEGG" id="pnd:Pla175_32520"/>
<accession>A0A518DEG6</accession>
<organism evidence="1 2">
    <name type="scientific">Pirellulimonas nuda</name>
    <dbReference type="NCBI Taxonomy" id="2528009"/>
    <lineage>
        <taxon>Bacteria</taxon>
        <taxon>Pseudomonadati</taxon>
        <taxon>Planctomycetota</taxon>
        <taxon>Planctomycetia</taxon>
        <taxon>Pirellulales</taxon>
        <taxon>Lacipirellulaceae</taxon>
        <taxon>Pirellulimonas</taxon>
    </lineage>
</organism>
<name>A0A518DEG6_9BACT</name>
<dbReference type="InterPro" id="IPR006311">
    <property type="entry name" value="TAT_signal"/>
</dbReference>
<evidence type="ECO:0000313" key="1">
    <source>
        <dbReference type="EMBL" id="QDU89856.1"/>
    </source>
</evidence>
<keyword evidence="2" id="KW-1185">Reference proteome</keyword>
<evidence type="ECO:0000313" key="2">
    <source>
        <dbReference type="Proteomes" id="UP000317429"/>
    </source>
</evidence>